<dbReference type="InterPro" id="IPR018683">
    <property type="entry name" value="DUF2169"/>
</dbReference>
<dbReference type="Proteomes" id="UP000494170">
    <property type="component" value="Unassembled WGS sequence"/>
</dbReference>
<dbReference type="Pfam" id="PF09937">
    <property type="entry name" value="DUF2169"/>
    <property type="match status" value="1"/>
</dbReference>
<dbReference type="AlphaFoldDB" id="A0A6P2I7P5"/>
<sequence length="336" mass="37029">MVAVKATYSILPDGNVELAGEQLPLNHGPVPAEGRAGLLYDTDLGPSKLATDVVLNGSAWAPNGEPVRTLRAGFQIGATSHFATVHGDRYWERKLWSWRPSEAAAFVNMPLVYERAFGGDTPELPPASRNPVGRGYAPDAEARVWLPNLESATQPIRNRNDIPPTTGFGVLPAHWPARLQHGGTYDDAWRNTRHPLPPADLDPRFWQIAPPEQQVSGRLSGGEAVTLLNVTPPQFASGGRLTFRLPKVSLVCETRFYDGTREHSRPVIHTVILEPDELRVCVVYHMALPCHEKVNLLEQTRVTMKRRPLDKAWLALFGDVQSVAEASPESDTEQPA</sequence>
<proteinExistence type="predicted"/>
<accession>A0A6P2I7P5</accession>
<dbReference type="EMBL" id="CABVPY010000005">
    <property type="protein sequence ID" value="VWB26794.1"/>
    <property type="molecule type" value="Genomic_DNA"/>
</dbReference>
<protein>
    <submittedName>
        <fullName evidence="2">Pentapeptide repeat-containing protein</fullName>
    </submittedName>
</protein>
<gene>
    <name evidence="2" type="ORF">BLA6863_01115</name>
</gene>
<evidence type="ECO:0000313" key="2">
    <source>
        <dbReference type="EMBL" id="VWB26794.1"/>
    </source>
</evidence>
<organism evidence="2 3">
    <name type="scientific">Burkholderia lata (strain ATCC 17760 / DSM 23089 / LMG 22485 / NCIMB 9086 / R18194 / 383)</name>
    <dbReference type="NCBI Taxonomy" id="482957"/>
    <lineage>
        <taxon>Bacteria</taxon>
        <taxon>Pseudomonadati</taxon>
        <taxon>Pseudomonadota</taxon>
        <taxon>Betaproteobacteria</taxon>
        <taxon>Burkholderiales</taxon>
        <taxon>Burkholderiaceae</taxon>
        <taxon>Burkholderia</taxon>
        <taxon>Burkholderia cepacia complex</taxon>
    </lineage>
</organism>
<feature type="domain" description="DUF2169" evidence="1">
    <location>
        <begin position="1"/>
        <end position="285"/>
    </location>
</feature>
<name>A0A6P2I7P5_BURL3</name>
<reference evidence="2 3" key="1">
    <citation type="submission" date="2019-09" db="EMBL/GenBank/DDBJ databases">
        <authorList>
            <person name="Depoorter E."/>
        </authorList>
    </citation>
    <scope>NUCLEOTIDE SEQUENCE [LARGE SCALE GENOMIC DNA]</scope>
    <source>
        <strain evidence="2">LMG 6863</strain>
    </source>
</reference>
<evidence type="ECO:0000259" key="1">
    <source>
        <dbReference type="Pfam" id="PF09937"/>
    </source>
</evidence>
<evidence type="ECO:0000313" key="3">
    <source>
        <dbReference type="Proteomes" id="UP000494170"/>
    </source>
</evidence>